<gene>
    <name evidence="1" type="ORF">CLUMA_CG015589</name>
</gene>
<dbReference type="EMBL" id="CVRI01000057">
    <property type="protein sequence ID" value="CRL02019.1"/>
    <property type="molecule type" value="Genomic_DNA"/>
</dbReference>
<evidence type="ECO:0000313" key="2">
    <source>
        <dbReference type="Proteomes" id="UP000183832"/>
    </source>
</evidence>
<sequence length="178" mass="21267">MKRPQMFSLYSQIFSCRGSGYKEIFEKSTIKLLLNNRAFAFVLTINFTIKDKVNHGKFDFRLTDNNARSKLFREKVENFVQWNFDKERLGEEFVIKKLLLIEKSMKPQAKVYLRKFDDEIQENSSQDEESLMETPTLVENADNQCLENENMNEERLRLKLNNPDESLNDQRKRNLKIR</sequence>
<protein>
    <submittedName>
        <fullName evidence="1">CLUMA_CG015589, isoform A</fullName>
    </submittedName>
</protein>
<evidence type="ECO:0000313" key="1">
    <source>
        <dbReference type="EMBL" id="CRL02019.1"/>
    </source>
</evidence>
<organism evidence="1 2">
    <name type="scientific">Clunio marinus</name>
    <dbReference type="NCBI Taxonomy" id="568069"/>
    <lineage>
        <taxon>Eukaryota</taxon>
        <taxon>Metazoa</taxon>
        <taxon>Ecdysozoa</taxon>
        <taxon>Arthropoda</taxon>
        <taxon>Hexapoda</taxon>
        <taxon>Insecta</taxon>
        <taxon>Pterygota</taxon>
        <taxon>Neoptera</taxon>
        <taxon>Endopterygota</taxon>
        <taxon>Diptera</taxon>
        <taxon>Nematocera</taxon>
        <taxon>Chironomoidea</taxon>
        <taxon>Chironomidae</taxon>
        <taxon>Clunio</taxon>
    </lineage>
</organism>
<proteinExistence type="predicted"/>
<name>A0A1J1IP60_9DIPT</name>
<keyword evidence="2" id="KW-1185">Reference proteome</keyword>
<dbReference type="AlphaFoldDB" id="A0A1J1IP60"/>
<reference evidence="1 2" key="1">
    <citation type="submission" date="2015-04" db="EMBL/GenBank/DDBJ databases">
        <authorList>
            <person name="Syromyatnikov M.Y."/>
            <person name="Popov V.N."/>
        </authorList>
    </citation>
    <scope>NUCLEOTIDE SEQUENCE [LARGE SCALE GENOMIC DNA]</scope>
</reference>
<accession>A0A1J1IP60</accession>
<dbReference type="Proteomes" id="UP000183832">
    <property type="component" value="Unassembled WGS sequence"/>
</dbReference>